<reference evidence="2 3" key="1">
    <citation type="submission" date="2020-10" db="EMBL/GenBank/DDBJ databases">
        <title>Complete genome sequence of Paludibaculum fermentans P105T, a facultatively anaerobic acidobacterium capable of dissimilatory Fe(III) reduction.</title>
        <authorList>
            <person name="Dedysh S.N."/>
            <person name="Beletsky A.V."/>
            <person name="Kulichevskaya I.S."/>
            <person name="Mardanov A.V."/>
            <person name="Ravin N.V."/>
        </authorList>
    </citation>
    <scope>NUCLEOTIDE SEQUENCE [LARGE SCALE GENOMIC DNA]</scope>
    <source>
        <strain evidence="2 3">P105</strain>
    </source>
</reference>
<dbReference type="PANTHER" id="PTHR12526:SF572">
    <property type="entry name" value="BLL5144 PROTEIN"/>
    <property type="match status" value="1"/>
</dbReference>
<dbReference type="GO" id="GO:0005975">
    <property type="term" value="P:carbohydrate metabolic process"/>
    <property type="evidence" value="ECO:0007669"/>
    <property type="project" value="InterPro"/>
</dbReference>
<dbReference type="Pfam" id="PF00534">
    <property type="entry name" value="Glycos_transf_1"/>
    <property type="match status" value="1"/>
</dbReference>
<proteinExistence type="predicted"/>
<dbReference type="KEGG" id="pfer:IRI77_29690"/>
<dbReference type="Proteomes" id="UP000593892">
    <property type="component" value="Chromosome"/>
</dbReference>
<dbReference type="SUPFAM" id="SSF48208">
    <property type="entry name" value="Six-hairpin glycosidases"/>
    <property type="match status" value="1"/>
</dbReference>
<dbReference type="Gene3D" id="3.40.50.2000">
    <property type="entry name" value="Glycogen Phosphorylase B"/>
    <property type="match status" value="2"/>
</dbReference>
<dbReference type="CDD" id="cd03822">
    <property type="entry name" value="GT4_mannosyltransferase-like"/>
    <property type="match status" value="1"/>
</dbReference>
<evidence type="ECO:0000313" key="2">
    <source>
        <dbReference type="EMBL" id="QOY86915.1"/>
    </source>
</evidence>
<organism evidence="2 3">
    <name type="scientific">Paludibaculum fermentans</name>
    <dbReference type="NCBI Taxonomy" id="1473598"/>
    <lineage>
        <taxon>Bacteria</taxon>
        <taxon>Pseudomonadati</taxon>
        <taxon>Acidobacteriota</taxon>
        <taxon>Terriglobia</taxon>
        <taxon>Bryobacterales</taxon>
        <taxon>Bryobacteraceae</taxon>
        <taxon>Paludibaculum</taxon>
    </lineage>
</organism>
<keyword evidence="3" id="KW-1185">Reference proteome</keyword>
<sequence>MPQRKETSEAALVENQGKILIKETAKARKIAFVGDHLPRKCGIATFTSDLLSAIATAYPESQCLCVSINDIKGGYEYPEVVRFEIEEQDLSSYLRAADFLNISNVDIVCLQHEFGIFGGPAGGHILAFLRELRMPVVTTLHTVLREPRPDQRRVMQEIISLSTRVVVMAERGRQMLQEIYAASPGKIDLIAHGIPDVGFVDPAFFKDQFGVEGKIVLLTFGLLSPNKGIEYVLKALPQVLEEFPDVVYIVLGATHPNELREHGEAYRMSLELLAKKSGIEKSVIFYNDFVELESLKEFIGAADLYITPYLNEAQITSGTLAYTFGAGKAVVSTPYWHAAELLAGDRGVLVPFADAEAMGREISALLRDDIRRHAMRRNAYRCGREMVWSNVAQLYMQSFEQARLQGTAPSRKSLLTKTLDLRPPQLPALKLDHLQRMTDSTGVFQHANFSIPNFAEGYCTDDNARAFILTVLLEELGQDRESVCAMATTCASFLQYAYDPHTRRFHNHLGFDRRWLDEQGSEDSQGRAIWALGFGVGRSPYRSFQFISGQLFAQALPAMTEFTSPRAWAFGLLGIHEYLRHLSGDTLVNQTREALLSKLVDLLDRNSSADWPWFEQELSYDNAKLAHALILTGRATGQQDVLQRGLDALRWLNQVQISGKGHFLPIGSNGFYKRGGPRAEFDQQPIEAQAMVSACLEAYRATSDIWWYEQSQRAFDWFLGWNDLGLELYSPESGACGDGLHVDRVNRNQGAESTLAFLLSLAEMKLTNNMMTSFRKPTANGN</sequence>
<name>A0A7S7NNK5_PALFE</name>
<dbReference type="InterPro" id="IPR008928">
    <property type="entry name" value="6-hairpin_glycosidase_sf"/>
</dbReference>
<dbReference type="SUPFAM" id="SSF53756">
    <property type="entry name" value="UDP-Glycosyltransferase/glycogen phosphorylase"/>
    <property type="match status" value="1"/>
</dbReference>
<gene>
    <name evidence="2" type="ORF">IRI77_29690</name>
</gene>
<dbReference type="InterPro" id="IPR001296">
    <property type="entry name" value="Glyco_trans_1"/>
</dbReference>
<evidence type="ECO:0000259" key="1">
    <source>
        <dbReference type="Pfam" id="PF00534"/>
    </source>
</evidence>
<dbReference type="GO" id="GO:0016757">
    <property type="term" value="F:glycosyltransferase activity"/>
    <property type="evidence" value="ECO:0007669"/>
    <property type="project" value="InterPro"/>
</dbReference>
<dbReference type="RefSeq" id="WP_194448584.1">
    <property type="nucleotide sequence ID" value="NZ_CP063849.1"/>
</dbReference>
<evidence type="ECO:0000313" key="3">
    <source>
        <dbReference type="Proteomes" id="UP000593892"/>
    </source>
</evidence>
<feature type="domain" description="Glycosyl transferase family 1" evidence="1">
    <location>
        <begin position="210"/>
        <end position="380"/>
    </location>
</feature>
<dbReference type="EMBL" id="CP063849">
    <property type="protein sequence ID" value="QOY86915.1"/>
    <property type="molecule type" value="Genomic_DNA"/>
</dbReference>
<keyword evidence="2" id="KW-0808">Transferase</keyword>
<dbReference type="PANTHER" id="PTHR12526">
    <property type="entry name" value="GLYCOSYLTRANSFERASE"/>
    <property type="match status" value="1"/>
</dbReference>
<protein>
    <submittedName>
        <fullName evidence="2">Glycosyltransferase family 4 protein</fullName>
    </submittedName>
</protein>
<accession>A0A7S7NNK5</accession>
<dbReference type="AlphaFoldDB" id="A0A7S7NNK5"/>